<dbReference type="AlphaFoldDB" id="A0A1Z5IMD7"/>
<feature type="transmembrane region" description="Helical" evidence="1">
    <location>
        <begin position="7"/>
        <end position="28"/>
    </location>
</feature>
<keyword evidence="1" id="KW-0812">Transmembrane</keyword>
<organism evidence="2 3">
    <name type="scientific">Secundilactobacillus pentosiphilus</name>
    <dbReference type="NCBI Taxonomy" id="1714682"/>
    <lineage>
        <taxon>Bacteria</taxon>
        <taxon>Bacillati</taxon>
        <taxon>Bacillota</taxon>
        <taxon>Bacilli</taxon>
        <taxon>Lactobacillales</taxon>
        <taxon>Lactobacillaceae</taxon>
        <taxon>Secundilactobacillus</taxon>
    </lineage>
</organism>
<dbReference type="Proteomes" id="UP000198430">
    <property type="component" value="Unassembled WGS sequence"/>
</dbReference>
<evidence type="ECO:0000313" key="3">
    <source>
        <dbReference type="Proteomes" id="UP000198430"/>
    </source>
</evidence>
<reference evidence="2 3" key="1">
    <citation type="submission" date="2015-11" db="EMBL/GenBank/DDBJ databases">
        <title>Draft genome sequences of new species of the genus Lactobacillus isolated from orchardgrass silage.</title>
        <authorList>
            <person name="Tohno M."/>
            <person name="Tanizawa Y."/>
            <person name="Arita M."/>
        </authorList>
    </citation>
    <scope>NUCLEOTIDE SEQUENCE [LARGE SCALE GENOMIC DNA]</scope>
    <source>
        <strain evidence="2 3">IWT140</strain>
    </source>
</reference>
<sequence>MFRNFRYWGSVIAGLVIFQIFVGLFKHVGKQLVNTEIFSGWITSYEKMVHVLSIYLVGDYFILVLLVAGVIIWFVVDYKSGQLHNDYIAWNFGRMLQKTLPESNDSSPSSSDDRTANHFLKKCKIVKYNNQLSVIIPCGRQAVILQIIKDRCNRANATIWLDGCYSNIHFKEAKSNRKSMSNEIIFQQK</sequence>
<feature type="transmembrane region" description="Helical" evidence="1">
    <location>
        <begin position="48"/>
        <end position="76"/>
    </location>
</feature>
<accession>A0A1Z5IMD7</accession>
<keyword evidence="1" id="KW-0472">Membrane</keyword>
<comment type="caution">
    <text evidence="2">The sequence shown here is derived from an EMBL/GenBank/DDBJ whole genome shotgun (WGS) entry which is preliminary data.</text>
</comment>
<gene>
    <name evidence="2" type="ORF">IWT140_00464</name>
</gene>
<dbReference type="RefSeq" id="WP_089087855.1">
    <property type="nucleotide sequence ID" value="NZ_BCMH01000002.1"/>
</dbReference>
<proteinExistence type="predicted"/>
<dbReference type="EMBL" id="BCMH01000002">
    <property type="protein sequence ID" value="GAX02866.1"/>
    <property type="molecule type" value="Genomic_DNA"/>
</dbReference>
<name>A0A1Z5IMD7_9LACO</name>
<keyword evidence="1" id="KW-1133">Transmembrane helix</keyword>
<keyword evidence="3" id="KW-1185">Reference proteome</keyword>
<evidence type="ECO:0000313" key="2">
    <source>
        <dbReference type="EMBL" id="GAX02866.1"/>
    </source>
</evidence>
<evidence type="ECO:0000256" key="1">
    <source>
        <dbReference type="SAM" id="Phobius"/>
    </source>
</evidence>
<protein>
    <submittedName>
        <fullName evidence="2">Uncharacterized protein</fullName>
    </submittedName>
</protein>